<evidence type="ECO:0000256" key="1">
    <source>
        <dbReference type="ARBA" id="ARBA00004953"/>
    </source>
</evidence>
<sequence>MTSSPLRAVDTPPPDGDDSDSPLSGINPHRRNPLLGHDGSGWIIVVGIGADGMDGIGERAHRAITNADVVVGSWRQLQLVPDSCQATKKPWPSPLVPHIAELFDSLADHRVVVLASGDPMFFGIGTTLARILGPDAFTVIPAASSASLACARLGWGLNTTPVVSLLTKPVEILGPLCDDGIPFLVLCRDSHSPADICDYLCSRWLGDARVDLLSDLGSSHETHTVSTARQPEALDAQSNLCIVAVTPTKAGLSRAPGRPDETYANDGQLTKSDIRALTLAALAPHPGEILWDIGGGSGSVSVEWCRLARNAESYVIEHVHERAARITTNSLGYPVTVVHGKAPEALDDLPSPDAVFIGGGLTHPGVVDRAWEALRPGGRFVANAVTVESEQMVLQLQEKWGGSLTRFEVSHHSALGSFHAWRPALPIIRFVTTKPAV</sequence>
<dbReference type="NCBIfam" id="TIGR02469">
    <property type="entry name" value="CbiT"/>
    <property type="match status" value="1"/>
</dbReference>
<evidence type="ECO:0000256" key="6">
    <source>
        <dbReference type="SAM" id="MobiDB-lite"/>
    </source>
</evidence>
<dbReference type="CDD" id="cd11644">
    <property type="entry name" value="Precorrin-6Y-MT"/>
    <property type="match status" value="1"/>
</dbReference>
<dbReference type="InterPro" id="IPR000878">
    <property type="entry name" value="4pyrrol_Mease"/>
</dbReference>
<protein>
    <submittedName>
        <fullName evidence="8">Precorrin-6y C5,15-methyltransferase (Decarboxylating) subunit CbiE</fullName>
    </submittedName>
</protein>
<accession>A0AAU0Q2Z8</accession>
<name>A0AAU0Q2Z8_9CORY</name>
<dbReference type="InterPro" id="IPR014008">
    <property type="entry name" value="Cbl_synth_MTase_CbiT"/>
</dbReference>
<dbReference type="GO" id="GO:0008276">
    <property type="term" value="F:protein methyltransferase activity"/>
    <property type="evidence" value="ECO:0007669"/>
    <property type="project" value="InterPro"/>
</dbReference>
<dbReference type="Pfam" id="PF00590">
    <property type="entry name" value="TP_methylase"/>
    <property type="match status" value="1"/>
</dbReference>
<dbReference type="KEGG" id="cpsk:Q0N40_04840"/>
<dbReference type="CDD" id="cd02440">
    <property type="entry name" value="AdoMet_MTases"/>
    <property type="match status" value="1"/>
</dbReference>
<dbReference type="SUPFAM" id="SSF53335">
    <property type="entry name" value="S-adenosyl-L-methionine-dependent methyltransferases"/>
    <property type="match status" value="1"/>
</dbReference>
<keyword evidence="5" id="KW-0949">S-adenosyl-L-methionine</keyword>
<dbReference type="GO" id="GO:0032259">
    <property type="term" value="P:methylation"/>
    <property type="evidence" value="ECO:0007669"/>
    <property type="project" value="UniProtKB-KW"/>
</dbReference>
<dbReference type="InterPro" id="IPR012818">
    <property type="entry name" value="CbiE"/>
</dbReference>
<dbReference type="PIRSF" id="PIRSF036428">
    <property type="entry name" value="CobL"/>
    <property type="match status" value="1"/>
</dbReference>
<evidence type="ECO:0000313" key="9">
    <source>
        <dbReference type="Proteomes" id="UP001174314"/>
    </source>
</evidence>
<keyword evidence="3" id="KW-0489">Methyltransferase</keyword>
<dbReference type="EMBL" id="CP137757">
    <property type="protein sequence ID" value="WPF25854.1"/>
    <property type="molecule type" value="Genomic_DNA"/>
</dbReference>
<evidence type="ECO:0000259" key="7">
    <source>
        <dbReference type="Pfam" id="PF00590"/>
    </source>
</evidence>
<organism evidence="8 9">
    <name type="scientific">Corynebacterium pseudokroppenstedtii</name>
    <dbReference type="NCBI Taxonomy" id="2804917"/>
    <lineage>
        <taxon>Bacteria</taxon>
        <taxon>Bacillati</taxon>
        <taxon>Actinomycetota</taxon>
        <taxon>Actinomycetes</taxon>
        <taxon>Mycobacteriales</taxon>
        <taxon>Corynebacteriaceae</taxon>
        <taxon>Corynebacterium</taxon>
    </lineage>
</organism>
<dbReference type="AlphaFoldDB" id="A0AAU0Q2Z8"/>
<evidence type="ECO:0000313" key="8">
    <source>
        <dbReference type="EMBL" id="WPF25854.1"/>
    </source>
</evidence>
<proteinExistence type="predicted"/>
<dbReference type="InterPro" id="IPR035996">
    <property type="entry name" value="4pyrrol_Methylase_sf"/>
</dbReference>
<dbReference type="Gene3D" id="3.40.50.150">
    <property type="entry name" value="Vaccinia Virus protein VP39"/>
    <property type="match status" value="1"/>
</dbReference>
<gene>
    <name evidence="8" type="primary">cbiE</name>
    <name evidence="8" type="ORF">Q0N40_04840</name>
</gene>
<keyword evidence="9" id="KW-1185">Reference proteome</keyword>
<dbReference type="SUPFAM" id="SSF53790">
    <property type="entry name" value="Tetrapyrrole methylase"/>
    <property type="match status" value="1"/>
</dbReference>
<dbReference type="GO" id="GO:0009236">
    <property type="term" value="P:cobalamin biosynthetic process"/>
    <property type="evidence" value="ECO:0007669"/>
    <property type="project" value="UniProtKB-KW"/>
</dbReference>
<dbReference type="NCBIfam" id="TIGR02467">
    <property type="entry name" value="CbiE"/>
    <property type="match status" value="1"/>
</dbReference>
<comment type="pathway">
    <text evidence="1">Cofactor biosynthesis; adenosylcobalamin biosynthesis.</text>
</comment>
<dbReference type="InterPro" id="IPR050714">
    <property type="entry name" value="Cobalamin_biosynth_MTase"/>
</dbReference>
<dbReference type="RefSeq" id="WP_204088442.1">
    <property type="nucleotide sequence ID" value="NZ_CP137757.1"/>
</dbReference>
<evidence type="ECO:0000256" key="2">
    <source>
        <dbReference type="ARBA" id="ARBA00022573"/>
    </source>
</evidence>
<keyword evidence="4" id="KW-0808">Transferase</keyword>
<reference evidence="8 9" key="1">
    <citation type="submission" date="2023-10" db="EMBL/GenBank/DDBJ databases">
        <title>complete genome sequence of Corynebacterium pseudokroppenstedtii P15-C1.</title>
        <authorList>
            <person name="Bruggemann H."/>
            <person name="Poehlein A."/>
        </authorList>
    </citation>
    <scope>NUCLEOTIDE SEQUENCE [LARGE SCALE GENOMIC DNA]</scope>
    <source>
        <strain evidence="8 9">P15_C1</strain>
    </source>
</reference>
<evidence type="ECO:0000256" key="3">
    <source>
        <dbReference type="ARBA" id="ARBA00022603"/>
    </source>
</evidence>
<dbReference type="InterPro" id="IPR029063">
    <property type="entry name" value="SAM-dependent_MTases_sf"/>
</dbReference>
<keyword evidence="2" id="KW-0169">Cobalamin biosynthesis</keyword>
<dbReference type="Gene3D" id="3.40.1010.10">
    <property type="entry name" value="Cobalt-precorrin-4 Transmethylase, Domain 1"/>
    <property type="match status" value="1"/>
</dbReference>
<evidence type="ECO:0000256" key="4">
    <source>
        <dbReference type="ARBA" id="ARBA00022679"/>
    </source>
</evidence>
<dbReference type="PANTHER" id="PTHR43182">
    <property type="entry name" value="COBALT-PRECORRIN-6B C(15)-METHYLTRANSFERASE (DECARBOXYLATING)"/>
    <property type="match status" value="1"/>
</dbReference>
<evidence type="ECO:0000256" key="5">
    <source>
        <dbReference type="ARBA" id="ARBA00022691"/>
    </source>
</evidence>
<dbReference type="InterPro" id="IPR006365">
    <property type="entry name" value="Cbl_synth_CobL"/>
</dbReference>
<dbReference type="InterPro" id="IPR014777">
    <property type="entry name" value="4pyrrole_Mease_sub1"/>
</dbReference>
<dbReference type="Proteomes" id="UP001174314">
    <property type="component" value="Chromosome"/>
</dbReference>
<dbReference type="PANTHER" id="PTHR43182:SF1">
    <property type="entry name" value="COBALT-PRECORRIN-7 C(5)-METHYLTRANSFERASE"/>
    <property type="match status" value="1"/>
</dbReference>
<feature type="region of interest" description="Disordered" evidence="6">
    <location>
        <begin position="1"/>
        <end position="32"/>
    </location>
</feature>
<feature type="domain" description="Tetrapyrrole methylase" evidence="7">
    <location>
        <begin position="43"/>
        <end position="230"/>
    </location>
</feature>